<comment type="pathway">
    <text evidence="2">Cell wall biogenesis; peptidoglycan biosynthesis.</text>
</comment>
<evidence type="ECO:0000256" key="6">
    <source>
        <dbReference type="ARBA" id="ARBA00022679"/>
    </source>
</evidence>
<dbReference type="GO" id="GO:0009252">
    <property type="term" value="P:peptidoglycan biosynthetic process"/>
    <property type="evidence" value="ECO:0007669"/>
    <property type="project" value="UniProtKB-KW"/>
</dbReference>
<sequence>MGKIILNRLKHMDYSIIVVACLLAGFGLLMIYSSSYVLGYLEYGSANHFFIRQLQWFGLSVFLFIFVALFPYKNYRKLAPMLVIFSIILLILVLVPGVGVVRNYSQRWVGIGPFTFQPTEIIKLFMIIYFASFYSKSEEKLASFKTGVLPPLIILSVMFILILKQPDLGSAALILFACGFIIVCSGVKGRHLLMLGSVGMAIIVYFISSTSYRMERVTSFMDPFADPAGTGYQLVNGYIAIGTGGLWGSGLGNSVQKLGFLPEAHTDFIMAVIIEELGIFGLIILMGAYLFLMFRGVQIAKGTTDMFAKLLAIGITFQMMTQVIINLGAVSGLMPITGVPLPLISYGGSSMLFTMISLGILTNISIKNQMSAA</sequence>
<evidence type="ECO:0000256" key="9">
    <source>
        <dbReference type="ARBA" id="ARBA00022984"/>
    </source>
</evidence>
<reference evidence="23" key="2">
    <citation type="submission" date="2020-09" db="EMBL/GenBank/DDBJ databases">
        <authorList>
            <person name="Sun Q."/>
            <person name="Ohkuma M."/>
        </authorList>
    </citation>
    <scope>NUCLEOTIDE SEQUENCE</scope>
    <source>
        <strain evidence="23">JCM 17251</strain>
    </source>
</reference>
<dbReference type="GO" id="GO:0032153">
    <property type="term" value="C:cell division site"/>
    <property type="evidence" value="ECO:0007669"/>
    <property type="project" value="TreeGrafter"/>
</dbReference>
<evidence type="ECO:0000256" key="19">
    <source>
        <dbReference type="ARBA" id="ARBA00044770"/>
    </source>
</evidence>
<keyword evidence="10 22" id="KW-1133">Transmembrane helix</keyword>
<feature type="transmembrane region" description="Helical" evidence="22">
    <location>
        <begin position="146"/>
        <end position="163"/>
    </location>
</feature>
<evidence type="ECO:0000256" key="22">
    <source>
        <dbReference type="SAM" id="Phobius"/>
    </source>
</evidence>
<dbReference type="EMBL" id="BMOS01000003">
    <property type="protein sequence ID" value="GGN51750.1"/>
    <property type="molecule type" value="Genomic_DNA"/>
</dbReference>
<dbReference type="AlphaFoldDB" id="A0A917XTM7"/>
<keyword evidence="5" id="KW-0328">Glycosyltransferase</keyword>
<dbReference type="PROSITE" id="PS00428">
    <property type="entry name" value="FTSW_RODA_SPOVE"/>
    <property type="match status" value="1"/>
</dbReference>
<accession>A0A917XTM7</accession>
<protein>
    <recommendedName>
        <fullName evidence="17">Probable peptidoglycan glycosyltransferase FtsW</fullName>
        <ecNumber evidence="19">2.4.99.28</ecNumber>
    </recommendedName>
    <alternativeName>
        <fullName evidence="18">Cell division protein FtsW</fullName>
    </alternativeName>
    <alternativeName>
        <fullName evidence="15">Cell wall polymerase</fullName>
    </alternativeName>
    <alternativeName>
        <fullName evidence="14">Peptidoglycan polymerase</fullName>
    </alternativeName>
</protein>
<feature type="transmembrane region" description="Helical" evidence="22">
    <location>
        <begin position="82"/>
        <end position="102"/>
    </location>
</feature>
<evidence type="ECO:0000256" key="21">
    <source>
        <dbReference type="ARBA" id="ARBA00049966"/>
    </source>
</evidence>
<dbReference type="InterPro" id="IPR001182">
    <property type="entry name" value="FtsW/RodA"/>
</dbReference>
<feature type="transmembrane region" description="Helical" evidence="22">
    <location>
        <begin position="114"/>
        <end position="134"/>
    </location>
</feature>
<feature type="transmembrane region" description="Helical" evidence="22">
    <location>
        <begin position="268"/>
        <end position="294"/>
    </location>
</feature>
<comment type="function">
    <text evidence="21">Peptidoglycan polymerase that is essential for cell division.</text>
</comment>
<dbReference type="GO" id="GO:0005886">
    <property type="term" value="C:plasma membrane"/>
    <property type="evidence" value="ECO:0007669"/>
    <property type="project" value="UniProtKB-SubCell"/>
</dbReference>
<evidence type="ECO:0000256" key="11">
    <source>
        <dbReference type="ARBA" id="ARBA00023136"/>
    </source>
</evidence>
<dbReference type="PANTHER" id="PTHR30474:SF2">
    <property type="entry name" value="PEPTIDOGLYCAN GLYCOSYLTRANSFERASE FTSW-RELATED"/>
    <property type="match status" value="1"/>
</dbReference>
<dbReference type="GO" id="GO:0008955">
    <property type="term" value="F:peptidoglycan glycosyltransferase activity"/>
    <property type="evidence" value="ECO:0007669"/>
    <property type="project" value="UniProtKB-EC"/>
</dbReference>
<proteinExistence type="inferred from homology"/>
<keyword evidence="9" id="KW-0573">Peptidoglycan synthesis</keyword>
<evidence type="ECO:0000256" key="10">
    <source>
        <dbReference type="ARBA" id="ARBA00022989"/>
    </source>
</evidence>
<evidence type="ECO:0000256" key="20">
    <source>
        <dbReference type="ARBA" id="ARBA00049902"/>
    </source>
</evidence>
<dbReference type="GO" id="GO:0051301">
    <property type="term" value="P:cell division"/>
    <property type="evidence" value="ECO:0007669"/>
    <property type="project" value="UniProtKB-KW"/>
</dbReference>
<dbReference type="GO" id="GO:0008360">
    <property type="term" value="P:regulation of cell shape"/>
    <property type="evidence" value="ECO:0007669"/>
    <property type="project" value="UniProtKB-KW"/>
</dbReference>
<feature type="transmembrane region" description="Helical" evidence="22">
    <location>
        <begin position="12"/>
        <end position="33"/>
    </location>
</feature>
<comment type="catalytic activity">
    <reaction evidence="20">
        <text>[GlcNAc-(1-&gt;4)-Mur2Ac(oyl-L-Ala-gamma-D-Glu-L-Lys-D-Ala-D-Ala)](n)-di-trans,octa-cis-undecaprenyl diphosphate + beta-D-GlcNAc-(1-&gt;4)-Mur2Ac(oyl-L-Ala-gamma-D-Glu-L-Lys-D-Ala-D-Ala)-di-trans,octa-cis-undecaprenyl diphosphate = [GlcNAc-(1-&gt;4)-Mur2Ac(oyl-L-Ala-gamma-D-Glu-L-Lys-D-Ala-D-Ala)](n+1)-di-trans,octa-cis-undecaprenyl diphosphate + di-trans,octa-cis-undecaprenyl diphosphate + H(+)</text>
        <dbReference type="Rhea" id="RHEA:23708"/>
        <dbReference type="Rhea" id="RHEA-COMP:9602"/>
        <dbReference type="Rhea" id="RHEA-COMP:9603"/>
        <dbReference type="ChEBI" id="CHEBI:15378"/>
        <dbReference type="ChEBI" id="CHEBI:58405"/>
        <dbReference type="ChEBI" id="CHEBI:60033"/>
        <dbReference type="ChEBI" id="CHEBI:78435"/>
        <dbReference type="EC" id="2.4.99.28"/>
    </reaction>
</comment>
<feature type="transmembrane region" description="Helical" evidence="22">
    <location>
        <begin position="192"/>
        <end position="212"/>
    </location>
</feature>
<keyword evidence="8" id="KW-0133">Cell shape</keyword>
<evidence type="ECO:0000256" key="15">
    <source>
        <dbReference type="ARBA" id="ARBA00033270"/>
    </source>
</evidence>
<evidence type="ECO:0000256" key="5">
    <source>
        <dbReference type="ARBA" id="ARBA00022676"/>
    </source>
</evidence>
<evidence type="ECO:0000256" key="7">
    <source>
        <dbReference type="ARBA" id="ARBA00022692"/>
    </source>
</evidence>
<comment type="similarity">
    <text evidence="16">Belongs to the SEDS family. FtsW subfamily.</text>
</comment>
<evidence type="ECO:0000256" key="17">
    <source>
        <dbReference type="ARBA" id="ARBA00041185"/>
    </source>
</evidence>
<evidence type="ECO:0000256" key="1">
    <source>
        <dbReference type="ARBA" id="ARBA00004651"/>
    </source>
</evidence>
<evidence type="ECO:0000256" key="8">
    <source>
        <dbReference type="ARBA" id="ARBA00022960"/>
    </source>
</evidence>
<dbReference type="NCBIfam" id="TIGR02614">
    <property type="entry name" value="ftsW"/>
    <property type="match status" value="1"/>
</dbReference>
<dbReference type="Proteomes" id="UP000624041">
    <property type="component" value="Unassembled WGS sequence"/>
</dbReference>
<dbReference type="Pfam" id="PF01098">
    <property type="entry name" value="FTSW_RODA_SPOVE"/>
    <property type="match status" value="1"/>
</dbReference>
<feature type="transmembrane region" description="Helical" evidence="22">
    <location>
        <begin position="169"/>
        <end position="187"/>
    </location>
</feature>
<feature type="transmembrane region" description="Helical" evidence="22">
    <location>
        <begin position="53"/>
        <end position="70"/>
    </location>
</feature>
<feature type="transmembrane region" description="Helical" evidence="22">
    <location>
        <begin position="343"/>
        <end position="366"/>
    </location>
</feature>
<dbReference type="EC" id="2.4.99.28" evidence="19"/>
<comment type="subcellular location">
    <subcellularLocation>
        <location evidence="1">Cell membrane</location>
        <topology evidence="1">Multi-pass membrane protein</topology>
    </subcellularLocation>
</comment>
<keyword evidence="6" id="KW-0808">Transferase</keyword>
<comment type="caution">
    <text evidence="23">The sequence shown here is derived from an EMBL/GenBank/DDBJ whole genome shotgun (WGS) entry which is preliminary data.</text>
</comment>
<evidence type="ECO:0000313" key="23">
    <source>
        <dbReference type="EMBL" id="GGN51750.1"/>
    </source>
</evidence>
<evidence type="ECO:0000256" key="3">
    <source>
        <dbReference type="ARBA" id="ARBA00022475"/>
    </source>
</evidence>
<evidence type="ECO:0000256" key="16">
    <source>
        <dbReference type="ARBA" id="ARBA00038053"/>
    </source>
</evidence>
<dbReference type="GO" id="GO:0071555">
    <property type="term" value="P:cell wall organization"/>
    <property type="evidence" value="ECO:0007669"/>
    <property type="project" value="UniProtKB-KW"/>
</dbReference>
<keyword evidence="13" id="KW-0961">Cell wall biogenesis/degradation</keyword>
<evidence type="ECO:0000256" key="18">
    <source>
        <dbReference type="ARBA" id="ARBA00041418"/>
    </source>
</evidence>
<organism evidence="23 24">
    <name type="scientific">Oceanobacillus indicireducens</name>
    <dbReference type="NCBI Taxonomy" id="1004261"/>
    <lineage>
        <taxon>Bacteria</taxon>
        <taxon>Bacillati</taxon>
        <taxon>Bacillota</taxon>
        <taxon>Bacilli</taxon>
        <taxon>Bacillales</taxon>
        <taxon>Bacillaceae</taxon>
        <taxon>Oceanobacillus</taxon>
    </lineage>
</organism>
<dbReference type="InterPro" id="IPR018365">
    <property type="entry name" value="Cell_cycle_FtsW-rel_CS"/>
</dbReference>
<feature type="transmembrane region" description="Helical" evidence="22">
    <location>
        <begin position="306"/>
        <end position="331"/>
    </location>
</feature>
<reference evidence="23" key="1">
    <citation type="journal article" date="2014" name="Int. J. Syst. Evol. Microbiol.">
        <title>Complete genome sequence of Corynebacterium casei LMG S-19264T (=DSM 44701T), isolated from a smear-ripened cheese.</title>
        <authorList>
            <consortium name="US DOE Joint Genome Institute (JGI-PGF)"/>
            <person name="Walter F."/>
            <person name="Albersmeier A."/>
            <person name="Kalinowski J."/>
            <person name="Ruckert C."/>
        </authorList>
    </citation>
    <scope>NUCLEOTIDE SEQUENCE</scope>
    <source>
        <strain evidence="23">JCM 17251</strain>
    </source>
</reference>
<dbReference type="GO" id="GO:0015648">
    <property type="term" value="F:lipid-linked peptidoglycan transporter activity"/>
    <property type="evidence" value="ECO:0007669"/>
    <property type="project" value="TreeGrafter"/>
</dbReference>
<keyword evidence="7 22" id="KW-0812">Transmembrane</keyword>
<evidence type="ECO:0000256" key="13">
    <source>
        <dbReference type="ARBA" id="ARBA00023316"/>
    </source>
</evidence>
<dbReference type="PANTHER" id="PTHR30474">
    <property type="entry name" value="CELL CYCLE PROTEIN"/>
    <property type="match status" value="1"/>
</dbReference>
<name>A0A917XTM7_9BACI</name>
<evidence type="ECO:0000256" key="4">
    <source>
        <dbReference type="ARBA" id="ARBA00022618"/>
    </source>
</evidence>
<keyword evidence="3" id="KW-1003">Cell membrane</keyword>
<dbReference type="InterPro" id="IPR013437">
    <property type="entry name" value="FtsW"/>
</dbReference>
<keyword evidence="24" id="KW-1185">Reference proteome</keyword>
<keyword evidence="11 22" id="KW-0472">Membrane</keyword>
<evidence type="ECO:0000313" key="24">
    <source>
        <dbReference type="Proteomes" id="UP000624041"/>
    </source>
</evidence>
<evidence type="ECO:0000256" key="12">
    <source>
        <dbReference type="ARBA" id="ARBA00023306"/>
    </source>
</evidence>
<keyword evidence="4" id="KW-0132">Cell division</keyword>
<evidence type="ECO:0000256" key="14">
    <source>
        <dbReference type="ARBA" id="ARBA00032370"/>
    </source>
</evidence>
<gene>
    <name evidence="23" type="ORF">GCM10007971_06580</name>
</gene>
<evidence type="ECO:0000256" key="2">
    <source>
        <dbReference type="ARBA" id="ARBA00004752"/>
    </source>
</evidence>
<keyword evidence="12" id="KW-0131">Cell cycle</keyword>